<evidence type="ECO:0000256" key="1">
    <source>
        <dbReference type="ARBA" id="ARBA00000085"/>
    </source>
</evidence>
<name>A0A1G1Z0D7_9BACT</name>
<keyword evidence="3" id="KW-0597">Phosphoprotein</keyword>
<dbReference type="Gene3D" id="3.30.450.40">
    <property type="match status" value="1"/>
</dbReference>
<dbReference type="SUPFAM" id="SSF47384">
    <property type="entry name" value="Homodimeric domain of signal transducing histidine kinase"/>
    <property type="match status" value="1"/>
</dbReference>
<dbReference type="InterPro" id="IPR029016">
    <property type="entry name" value="GAF-like_dom_sf"/>
</dbReference>
<dbReference type="InterPro" id="IPR036890">
    <property type="entry name" value="HATPase_C_sf"/>
</dbReference>
<dbReference type="AlphaFoldDB" id="A0A1G1Z0D7"/>
<dbReference type="SUPFAM" id="SSF55874">
    <property type="entry name" value="ATPase domain of HSP90 chaperone/DNA topoisomerase II/histidine kinase"/>
    <property type="match status" value="1"/>
</dbReference>
<dbReference type="InterPro" id="IPR003594">
    <property type="entry name" value="HATPase_dom"/>
</dbReference>
<feature type="region of interest" description="Disordered" evidence="5">
    <location>
        <begin position="1"/>
        <end position="26"/>
    </location>
</feature>
<proteinExistence type="predicted"/>
<dbReference type="InterPro" id="IPR003661">
    <property type="entry name" value="HisK_dim/P_dom"/>
</dbReference>
<accession>A0A1G1Z0D7</accession>
<dbReference type="PROSITE" id="PS50109">
    <property type="entry name" value="HIS_KIN"/>
    <property type="match status" value="1"/>
</dbReference>
<dbReference type="InterPro" id="IPR036097">
    <property type="entry name" value="HisK_dim/P_sf"/>
</dbReference>
<dbReference type="GO" id="GO:0000155">
    <property type="term" value="F:phosphorelay sensor kinase activity"/>
    <property type="evidence" value="ECO:0007669"/>
    <property type="project" value="InterPro"/>
</dbReference>
<dbReference type="Pfam" id="PF02518">
    <property type="entry name" value="HATPase_c"/>
    <property type="match status" value="1"/>
</dbReference>
<dbReference type="InterPro" id="IPR005467">
    <property type="entry name" value="His_kinase_dom"/>
</dbReference>
<sequence>MSLFSSFKKDNSPRAASEQSQADPGTAKRLMEELYKRNAELAVRNKTLTLLRKLDEISLKTLEAEEMGGEMCSAISEELGYDLVALSIVGRPTNDFRWLSIASSTPWIADAIKTINLSETEVPVSNNKEILEKISSEVGYLVNNPKELYPGKLVDAITEVAGFYKIEPTKNSLVHQLNFGSQSLGVLILSSNRDLKDASNYERESITGIVGLISLAIYKAQIYKELQDLTHNLQQKVDEQTKEVKQAYEVEKKARIELEDLNKAKDQFVLATQHHLRTPLTIVRGYMESLYKDVSDGNVDNMTLESIKKASLAADRLNHLVNELLSISQMETGAAVLRKTPTDINAVIQSVLGEIKEEIEKNKVQININLPKDVKGRTLNVDADKMKEALWNILDNAVKYNKANGSVSVTGEEVSHPIERDKKVFRLIIDDTGMGITKEELPKLFFMYFERGKIAEEINATGRGIGLVVTKNIINAHGGRIWAESEGDGKGSRFVIELPIS</sequence>
<dbReference type="PANTHER" id="PTHR43547:SF2">
    <property type="entry name" value="HYBRID SIGNAL TRANSDUCTION HISTIDINE KINASE C"/>
    <property type="match status" value="1"/>
</dbReference>
<evidence type="ECO:0000256" key="2">
    <source>
        <dbReference type="ARBA" id="ARBA00012438"/>
    </source>
</evidence>
<dbReference type="Pfam" id="PF00512">
    <property type="entry name" value="HisKA"/>
    <property type="match status" value="1"/>
</dbReference>
<organism evidence="7 8">
    <name type="scientific">Candidatus Colwellbacteria bacterium RIFCSPHIGHO2_02_FULL_43_15</name>
    <dbReference type="NCBI Taxonomy" id="1797686"/>
    <lineage>
        <taxon>Bacteria</taxon>
        <taxon>Candidatus Colwelliibacteriota</taxon>
    </lineage>
</organism>
<dbReference type="Gene3D" id="3.30.565.10">
    <property type="entry name" value="Histidine kinase-like ATPase, C-terminal domain"/>
    <property type="match status" value="1"/>
</dbReference>
<reference evidence="7 8" key="1">
    <citation type="journal article" date="2016" name="Nat. Commun.">
        <title>Thousands of microbial genomes shed light on interconnected biogeochemical processes in an aquifer system.</title>
        <authorList>
            <person name="Anantharaman K."/>
            <person name="Brown C.T."/>
            <person name="Hug L.A."/>
            <person name="Sharon I."/>
            <person name="Castelle C.J."/>
            <person name="Probst A.J."/>
            <person name="Thomas B.C."/>
            <person name="Singh A."/>
            <person name="Wilkins M.J."/>
            <person name="Karaoz U."/>
            <person name="Brodie E.L."/>
            <person name="Williams K.H."/>
            <person name="Hubbard S.S."/>
            <person name="Banfield J.F."/>
        </authorList>
    </citation>
    <scope>NUCLEOTIDE SEQUENCE [LARGE SCALE GENOMIC DNA]</scope>
</reference>
<evidence type="ECO:0000313" key="8">
    <source>
        <dbReference type="Proteomes" id="UP000178651"/>
    </source>
</evidence>
<evidence type="ECO:0000256" key="3">
    <source>
        <dbReference type="ARBA" id="ARBA00022553"/>
    </source>
</evidence>
<evidence type="ECO:0000313" key="7">
    <source>
        <dbReference type="EMBL" id="OGY58072.1"/>
    </source>
</evidence>
<gene>
    <name evidence="7" type="ORF">A3D47_02055</name>
</gene>
<protein>
    <recommendedName>
        <fullName evidence="2">histidine kinase</fullName>
        <ecNumber evidence="2">2.7.13.3</ecNumber>
    </recommendedName>
</protein>
<evidence type="ECO:0000256" key="5">
    <source>
        <dbReference type="SAM" id="MobiDB-lite"/>
    </source>
</evidence>
<feature type="domain" description="Histidine kinase" evidence="6">
    <location>
        <begin position="271"/>
        <end position="501"/>
    </location>
</feature>
<comment type="catalytic activity">
    <reaction evidence="1">
        <text>ATP + protein L-histidine = ADP + protein N-phospho-L-histidine.</text>
        <dbReference type="EC" id="2.7.13.3"/>
    </reaction>
</comment>
<dbReference type="SMART" id="SM00388">
    <property type="entry name" value="HisKA"/>
    <property type="match status" value="1"/>
</dbReference>
<dbReference type="SMART" id="SM00387">
    <property type="entry name" value="HATPase_c"/>
    <property type="match status" value="1"/>
</dbReference>
<evidence type="ECO:0000259" key="6">
    <source>
        <dbReference type="PROSITE" id="PS50109"/>
    </source>
</evidence>
<dbReference type="PRINTS" id="PR00344">
    <property type="entry name" value="BCTRLSENSOR"/>
</dbReference>
<keyword evidence="4" id="KW-0175">Coiled coil</keyword>
<dbReference type="EMBL" id="MHIU01000007">
    <property type="protein sequence ID" value="OGY58072.1"/>
    <property type="molecule type" value="Genomic_DNA"/>
</dbReference>
<dbReference type="Gene3D" id="1.10.287.130">
    <property type="match status" value="1"/>
</dbReference>
<dbReference type="CDD" id="cd00082">
    <property type="entry name" value="HisKA"/>
    <property type="match status" value="1"/>
</dbReference>
<dbReference type="PANTHER" id="PTHR43547">
    <property type="entry name" value="TWO-COMPONENT HISTIDINE KINASE"/>
    <property type="match status" value="1"/>
</dbReference>
<dbReference type="InterPro" id="IPR004358">
    <property type="entry name" value="Sig_transdc_His_kin-like_C"/>
</dbReference>
<dbReference type="EC" id="2.7.13.3" evidence="2"/>
<feature type="coiled-coil region" evidence="4">
    <location>
        <begin position="219"/>
        <end position="264"/>
    </location>
</feature>
<dbReference type="Proteomes" id="UP000178651">
    <property type="component" value="Unassembled WGS sequence"/>
</dbReference>
<evidence type="ECO:0000256" key="4">
    <source>
        <dbReference type="SAM" id="Coils"/>
    </source>
</evidence>
<comment type="caution">
    <text evidence="7">The sequence shown here is derived from an EMBL/GenBank/DDBJ whole genome shotgun (WGS) entry which is preliminary data.</text>
</comment>